<comment type="caution">
    <text evidence="2">The sequence shown here is derived from an EMBL/GenBank/DDBJ whole genome shotgun (WGS) entry which is preliminary data.</text>
</comment>
<gene>
    <name evidence="2" type="ORF">BN874_540011</name>
</gene>
<accession>A0A7U7J4V0</accession>
<evidence type="ECO:0000256" key="1">
    <source>
        <dbReference type="SAM" id="MobiDB-lite"/>
    </source>
</evidence>
<dbReference type="Proteomes" id="UP000019184">
    <property type="component" value="Unassembled WGS sequence"/>
</dbReference>
<dbReference type="EMBL" id="CBTK010000270">
    <property type="protein sequence ID" value="CDH46625.1"/>
    <property type="molecule type" value="Genomic_DNA"/>
</dbReference>
<proteinExistence type="predicted"/>
<evidence type="ECO:0000313" key="2">
    <source>
        <dbReference type="EMBL" id="CDH46625.1"/>
    </source>
</evidence>
<dbReference type="AlphaFoldDB" id="A0A7U7J4V0"/>
<sequence>MFVKARLGIRAAQHPFQHITLRRFLVDPVTSPGGIHQHVELMALNLGQGRGQVGDRDELDVAGLEKIAIAPAIGSAQHPHFIEIQPRPGESDGETGNQRDREQQVPGQCGSVA</sequence>
<name>A0A7U7J4V0_9GAMM</name>
<reference evidence="2 3" key="1">
    <citation type="journal article" date="2014" name="ISME J.">
        <title>Candidatus Competibacter-lineage genomes retrieved from metagenomes reveal functional metabolic diversity.</title>
        <authorList>
            <person name="McIlroy S.J."/>
            <person name="Albertsen M."/>
            <person name="Andresen E.K."/>
            <person name="Saunders A.M."/>
            <person name="Kristiansen R."/>
            <person name="Stokholm-Bjerregaard M."/>
            <person name="Nielsen K.L."/>
            <person name="Nielsen P.H."/>
        </authorList>
    </citation>
    <scope>NUCLEOTIDE SEQUENCE [LARGE SCALE GENOMIC DNA]</scope>
    <source>
        <strain evidence="2 3">Run_B_J11</strain>
    </source>
</reference>
<organism evidence="2 3">
    <name type="scientific">Candidatus Contendobacter odensis Run_B_J11</name>
    <dbReference type="NCBI Taxonomy" id="1400861"/>
    <lineage>
        <taxon>Bacteria</taxon>
        <taxon>Pseudomonadati</taxon>
        <taxon>Pseudomonadota</taxon>
        <taxon>Gammaproteobacteria</taxon>
        <taxon>Candidatus Competibacteraceae</taxon>
        <taxon>Candidatus Contendibacter</taxon>
    </lineage>
</organism>
<evidence type="ECO:0000313" key="3">
    <source>
        <dbReference type="Proteomes" id="UP000019184"/>
    </source>
</evidence>
<protein>
    <submittedName>
        <fullName evidence="2">Uncharacterized protein</fullName>
    </submittedName>
</protein>
<feature type="region of interest" description="Disordered" evidence="1">
    <location>
        <begin position="77"/>
        <end position="113"/>
    </location>
</feature>
<keyword evidence="3" id="KW-1185">Reference proteome</keyword>